<dbReference type="Pfam" id="PF13639">
    <property type="entry name" value="zf-RING_2"/>
    <property type="match status" value="1"/>
</dbReference>
<keyword evidence="6" id="KW-0812">Transmembrane</keyword>
<accession>A0A9K3KII4</accession>
<evidence type="ECO:0000256" key="1">
    <source>
        <dbReference type="ARBA" id="ARBA00022723"/>
    </source>
</evidence>
<keyword evidence="6" id="KW-0472">Membrane</keyword>
<feature type="domain" description="RING-type" evidence="7">
    <location>
        <begin position="158"/>
        <end position="201"/>
    </location>
</feature>
<feature type="compositionally biased region" description="Basic and acidic residues" evidence="5">
    <location>
        <begin position="99"/>
        <end position="116"/>
    </location>
</feature>
<keyword evidence="6" id="KW-1133">Transmembrane helix</keyword>
<feature type="compositionally biased region" description="Basic and acidic residues" evidence="5">
    <location>
        <begin position="268"/>
        <end position="281"/>
    </location>
</feature>
<dbReference type="EMBL" id="JAGRRH010000023">
    <property type="protein sequence ID" value="KAG7344227.1"/>
    <property type="molecule type" value="Genomic_DNA"/>
</dbReference>
<evidence type="ECO:0000256" key="3">
    <source>
        <dbReference type="ARBA" id="ARBA00022833"/>
    </source>
</evidence>
<sequence length="293" mass="32805">MATAAAIIYNLLSVIAIVLACIVVVYIISLLFDKYARYCGSGTFVLTPEELTERQHASELTKRAGLAGILPEERALVYRHFFIKRALTHVPGEDNDQDNSSKVETDTPVTDHDNNSIDTRDVAVETRTKNPVTANTITSTEDPELNDLCMMEHDEATCPICLNEYVEGDKVITGSHCPHKFHFECCMQWLEKGNDHCAYCRKDMMKPEEMTQAARDVLGDARVDKIVRINQMAAQRLEEFQAALVGGADLSEVSRQFAMGIMPGDQQRALEENRTDSDRNSHVQTHPTELSDL</sequence>
<evidence type="ECO:0000313" key="8">
    <source>
        <dbReference type="EMBL" id="KAG7344227.1"/>
    </source>
</evidence>
<name>A0A9K3KII4_9STRA</name>
<reference evidence="8" key="2">
    <citation type="submission" date="2021-04" db="EMBL/GenBank/DDBJ databases">
        <authorList>
            <person name="Podell S."/>
        </authorList>
    </citation>
    <scope>NUCLEOTIDE SEQUENCE</scope>
    <source>
        <strain evidence="8">Hildebrandi</strain>
    </source>
</reference>
<dbReference type="PANTHER" id="PTHR45798:SF97">
    <property type="entry name" value="ALCOHOL-SENSITIVE RING FINGER PROTEIN 1"/>
    <property type="match status" value="1"/>
</dbReference>
<dbReference type="InterPro" id="IPR052788">
    <property type="entry name" value="RING-type_E3_ligase_ATL"/>
</dbReference>
<comment type="caution">
    <text evidence="8">The sequence shown here is derived from an EMBL/GenBank/DDBJ whole genome shotgun (WGS) entry which is preliminary data.</text>
</comment>
<feature type="region of interest" description="Disordered" evidence="5">
    <location>
        <begin position="267"/>
        <end position="293"/>
    </location>
</feature>
<dbReference type="PANTHER" id="PTHR45798">
    <property type="entry name" value="RING-H2 FINGER PROTEIN ATL61-RELATED-RELATED"/>
    <property type="match status" value="1"/>
</dbReference>
<dbReference type="InterPro" id="IPR001841">
    <property type="entry name" value="Znf_RING"/>
</dbReference>
<dbReference type="Proteomes" id="UP000693970">
    <property type="component" value="Unassembled WGS sequence"/>
</dbReference>
<proteinExistence type="predicted"/>
<feature type="compositionally biased region" description="Polar residues" evidence="5">
    <location>
        <begin position="282"/>
        <end position="293"/>
    </location>
</feature>
<gene>
    <name evidence="8" type="ORF">IV203_022235</name>
</gene>
<keyword evidence="9" id="KW-1185">Reference proteome</keyword>
<keyword evidence="1" id="KW-0479">Metal-binding</keyword>
<keyword evidence="2 4" id="KW-0863">Zinc-finger</keyword>
<evidence type="ECO:0000256" key="6">
    <source>
        <dbReference type="SAM" id="Phobius"/>
    </source>
</evidence>
<dbReference type="OrthoDB" id="49515at2759"/>
<protein>
    <submittedName>
        <fullName evidence="8">Ring finger domain containing protein</fullName>
    </submittedName>
</protein>
<dbReference type="PROSITE" id="PS50089">
    <property type="entry name" value="ZF_RING_2"/>
    <property type="match status" value="1"/>
</dbReference>
<dbReference type="GO" id="GO:0008270">
    <property type="term" value="F:zinc ion binding"/>
    <property type="evidence" value="ECO:0007669"/>
    <property type="project" value="UniProtKB-KW"/>
</dbReference>
<dbReference type="AlphaFoldDB" id="A0A9K3KII4"/>
<evidence type="ECO:0000256" key="4">
    <source>
        <dbReference type="PROSITE-ProRule" id="PRU00175"/>
    </source>
</evidence>
<evidence type="ECO:0000259" key="7">
    <source>
        <dbReference type="PROSITE" id="PS50089"/>
    </source>
</evidence>
<keyword evidence="3" id="KW-0862">Zinc</keyword>
<evidence type="ECO:0000313" key="9">
    <source>
        <dbReference type="Proteomes" id="UP000693970"/>
    </source>
</evidence>
<feature type="transmembrane region" description="Helical" evidence="6">
    <location>
        <begin position="6"/>
        <end position="32"/>
    </location>
</feature>
<evidence type="ECO:0000256" key="5">
    <source>
        <dbReference type="SAM" id="MobiDB-lite"/>
    </source>
</evidence>
<evidence type="ECO:0000256" key="2">
    <source>
        <dbReference type="ARBA" id="ARBA00022771"/>
    </source>
</evidence>
<organism evidence="8 9">
    <name type="scientific">Nitzschia inconspicua</name>
    <dbReference type="NCBI Taxonomy" id="303405"/>
    <lineage>
        <taxon>Eukaryota</taxon>
        <taxon>Sar</taxon>
        <taxon>Stramenopiles</taxon>
        <taxon>Ochrophyta</taxon>
        <taxon>Bacillariophyta</taxon>
        <taxon>Bacillariophyceae</taxon>
        <taxon>Bacillariophycidae</taxon>
        <taxon>Bacillariales</taxon>
        <taxon>Bacillariaceae</taxon>
        <taxon>Nitzschia</taxon>
    </lineage>
</organism>
<reference evidence="8" key="1">
    <citation type="journal article" date="2021" name="Sci. Rep.">
        <title>Diploid genomic architecture of Nitzschia inconspicua, an elite biomass production diatom.</title>
        <authorList>
            <person name="Oliver A."/>
            <person name="Podell S."/>
            <person name="Pinowska A."/>
            <person name="Traller J.C."/>
            <person name="Smith S.R."/>
            <person name="McClure R."/>
            <person name="Beliaev A."/>
            <person name="Bohutskyi P."/>
            <person name="Hill E.A."/>
            <person name="Rabines A."/>
            <person name="Zheng H."/>
            <person name="Allen L.Z."/>
            <person name="Kuo A."/>
            <person name="Grigoriev I.V."/>
            <person name="Allen A.E."/>
            <person name="Hazlebeck D."/>
            <person name="Allen E.E."/>
        </authorList>
    </citation>
    <scope>NUCLEOTIDE SEQUENCE</scope>
    <source>
        <strain evidence="8">Hildebrandi</strain>
    </source>
</reference>
<feature type="region of interest" description="Disordered" evidence="5">
    <location>
        <begin position="92"/>
        <end position="116"/>
    </location>
</feature>